<keyword evidence="2" id="KW-0805">Transcription regulation</keyword>
<protein>
    <recommendedName>
        <fullName evidence="6">TF-B3 domain-containing protein</fullName>
    </recommendedName>
</protein>
<dbReference type="EMBL" id="VAHF01000009">
    <property type="protein sequence ID" value="TXG53781.1"/>
    <property type="molecule type" value="Genomic_DNA"/>
</dbReference>
<accession>A0A5C7HA52</accession>
<keyword evidence="4" id="KW-0804">Transcription</keyword>
<dbReference type="InterPro" id="IPR044800">
    <property type="entry name" value="LEC2-like"/>
</dbReference>
<dbReference type="GO" id="GO:0003677">
    <property type="term" value="F:DNA binding"/>
    <property type="evidence" value="ECO:0007669"/>
    <property type="project" value="UniProtKB-KW"/>
</dbReference>
<gene>
    <name evidence="7" type="ORF">EZV62_019037</name>
</gene>
<comment type="subcellular location">
    <subcellularLocation>
        <location evidence="1">Nucleus</location>
    </subcellularLocation>
</comment>
<keyword evidence="8" id="KW-1185">Reference proteome</keyword>
<dbReference type="OrthoDB" id="810421at2759"/>
<evidence type="ECO:0000256" key="4">
    <source>
        <dbReference type="ARBA" id="ARBA00023163"/>
    </source>
</evidence>
<dbReference type="Proteomes" id="UP000323000">
    <property type="component" value="Chromosome 9"/>
</dbReference>
<sequence length="154" mass="17678">MAIFTRTLTRVDIERRLTIPRYCVGAFPAVQESQAVELKVNDEMGHVWTFRCSLQSAINPRLVFSSGWLHFASSKHLHVGDTIVIHREVDQDNTDAPYKIEVPTRALPAQQRARSHQVAVHGYYASDLTRALPRPRWSTPTHQPRNRELEVIEL</sequence>
<dbReference type="PANTHER" id="PTHR31140">
    <property type="entry name" value="B3 DOMAIN-CONTAINING TRANSCRIPTION FACTOR ABI3"/>
    <property type="match status" value="1"/>
</dbReference>
<evidence type="ECO:0000259" key="6">
    <source>
        <dbReference type="PROSITE" id="PS50863"/>
    </source>
</evidence>
<dbReference type="GO" id="GO:0003700">
    <property type="term" value="F:DNA-binding transcription factor activity"/>
    <property type="evidence" value="ECO:0007669"/>
    <property type="project" value="InterPro"/>
</dbReference>
<proteinExistence type="predicted"/>
<feature type="domain" description="TF-B3" evidence="6">
    <location>
        <begin position="2"/>
        <end position="106"/>
    </location>
</feature>
<evidence type="ECO:0000313" key="8">
    <source>
        <dbReference type="Proteomes" id="UP000323000"/>
    </source>
</evidence>
<dbReference type="PANTHER" id="PTHR31140:SF145">
    <property type="entry name" value="TF-B3 DOMAIN-CONTAINING PROTEIN"/>
    <property type="match status" value="1"/>
</dbReference>
<dbReference type="SUPFAM" id="SSF101936">
    <property type="entry name" value="DNA-binding pseudobarrel domain"/>
    <property type="match status" value="1"/>
</dbReference>
<dbReference type="AlphaFoldDB" id="A0A5C7HA52"/>
<dbReference type="CDD" id="cd10017">
    <property type="entry name" value="B3_DNA"/>
    <property type="match status" value="1"/>
</dbReference>
<dbReference type="InterPro" id="IPR003340">
    <property type="entry name" value="B3_DNA-bd"/>
</dbReference>
<organism evidence="7 8">
    <name type="scientific">Acer yangbiense</name>
    <dbReference type="NCBI Taxonomy" id="1000413"/>
    <lineage>
        <taxon>Eukaryota</taxon>
        <taxon>Viridiplantae</taxon>
        <taxon>Streptophyta</taxon>
        <taxon>Embryophyta</taxon>
        <taxon>Tracheophyta</taxon>
        <taxon>Spermatophyta</taxon>
        <taxon>Magnoliopsida</taxon>
        <taxon>eudicotyledons</taxon>
        <taxon>Gunneridae</taxon>
        <taxon>Pentapetalae</taxon>
        <taxon>rosids</taxon>
        <taxon>malvids</taxon>
        <taxon>Sapindales</taxon>
        <taxon>Sapindaceae</taxon>
        <taxon>Hippocastanoideae</taxon>
        <taxon>Acereae</taxon>
        <taxon>Acer</taxon>
    </lineage>
</organism>
<name>A0A5C7HA52_9ROSI</name>
<keyword evidence="5" id="KW-0539">Nucleus</keyword>
<reference evidence="8" key="1">
    <citation type="journal article" date="2019" name="Gigascience">
        <title>De novo genome assembly of the endangered Acer yangbiense, a plant species with extremely small populations endemic to Yunnan Province, China.</title>
        <authorList>
            <person name="Yang J."/>
            <person name="Wariss H.M."/>
            <person name="Tao L."/>
            <person name="Zhang R."/>
            <person name="Yun Q."/>
            <person name="Hollingsworth P."/>
            <person name="Dao Z."/>
            <person name="Luo G."/>
            <person name="Guo H."/>
            <person name="Ma Y."/>
            <person name="Sun W."/>
        </authorList>
    </citation>
    <scope>NUCLEOTIDE SEQUENCE [LARGE SCALE GENOMIC DNA]</scope>
    <source>
        <strain evidence="8">cv. Malutang</strain>
    </source>
</reference>
<evidence type="ECO:0000256" key="3">
    <source>
        <dbReference type="ARBA" id="ARBA00023125"/>
    </source>
</evidence>
<evidence type="ECO:0000256" key="1">
    <source>
        <dbReference type="ARBA" id="ARBA00004123"/>
    </source>
</evidence>
<dbReference type="Pfam" id="PF02362">
    <property type="entry name" value="B3"/>
    <property type="match status" value="1"/>
</dbReference>
<comment type="caution">
    <text evidence="7">The sequence shown here is derived from an EMBL/GenBank/DDBJ whole genome shotgun (WGS) entry which is preliminary data.</text>
</comment>
<evidence type="ECO:0000256" key="5">
    <source>
        <dbReference type="ARBA" id="ARBA00023242"/>
    </source>
</evidence>
<dbReference type="GO" id="GO:0005634">
    <property type="term" value="C:nucleus"/>
    <property type="evidence" value="ECO:0007669"/>
    <property type="project" value="UniProtKB-SubCell"/>
</dbReference>
<evidence type="ECO:0000256" key="2">
    <source>
        <dbReference type="ARBA" id="ARBA00023015"/>
    </source>
</evidence>
<dbReference type="InterPro" id="IPR015300">
    <property type="entry name" value="DNA-bd_pseudobarrel_sf"/>
</dbReference>
<evidence type="ECO:0000313" key="7">
    <source>
        <dbReference type="EMBL" id="TXG53781.1"/>
    </source>
</evidence>
<keyword evidence="3" id="KW-0238">DNA-binding</keyword>
<dbReference type="PROSITE" id="PS50863">
    <property type="entry name" value="B3"/>
    <property type="match status" value="1"/>
</dbReference>
<dbReference type="Gene3D" id="2.40.330.10">
    <property type="entry name" value="DNA-binding pseudobarrel domain"/>
    <property type="match status" value="1"/>
</dbReference>